<reference evidence="6 7" key="1">
    <citation type="submission" date="2020-06" db="EMBL/GenBank/DDBJ databases">
        <title>Schlegella sp. ID0723 isolated from air conditioner.</title>
        <authorList>
            <person name="Kim D.Y."/>
            <person name="Kim D.-U."/>
        </authorList>
    </citation>
    <scope>NUCLEOTIDE SEQUENCE [LARGE SCALE GENOMIC DNA]</scope>
    <source>
        <strain evidence="6 7">ID0723</strain>
    </source>
</reference>
<organism evidence="6 7">
    <name type="scientific">Piscinibacter koreensis</name>
    <dbReference type="NCBI Taxonomy" id="2742824"/>
    <lineage>
        <taxon>Bacteria</taxon>
        <taxon>Pseudomonadati</taxon>
        <taxon>Pseudomonadota</taxon>
        <taxon>Betaproteobacteria</taxon>
        <taxon>Burkholderiales</taxon>
        <taxon>Sphaerotilaceae</taxon>
        <taxon>Piscinibacter</taxon>
    </lineage>
</organism>
<dbReference type="InterPro" id="IPR008920">
    <property type="entry name" value="TF_FadR/GntR_C"/>
</dbReference>
<sequence>MSRSPAASPATAVRAPGERTPAPNRIQEIVDALRQRIAQQHAAPGSKLLEQDLAEEFGVPRATIREAFSALEQRGLIERIPNRGAIVSRVDMAQVFHLYDTREVLEGLCARLATQNAAPESWADLVELFGGPMVEHVARADFDSFIAGYELFRRRMTTAAANPVLAGMLDSIYEKTQVLIRRTLILPGRASVGLQEHQAVLAAMRAGDAEAAENLRRANMRSAKQYLARYQAYVL</sequence>
<evidence type="ECO:0000313" key="6">
    <source>
        <dbReference type="EMBL" id="NUZ04693.1"/>
    </source>
</evidence>
<dbReference type="PANTHER" id="PTHR43537:SF49">
    <property type="entry name" value="TRANSCRIPTIONAL REGULATORY PROTEIN"/>
    <property type="match status" value="1"/>
</dbReference>
<keyword evidence="7" id="KW-1185">Reference proteome</keyword>
<dbReference type="Gene3D" id="1.10.10.10">
    <property type="entry name" value="Winged helix-like DNA-binding domain superfamily/Winged helix DNA-binding domain"/>
    <property type="match status" value="1"/>
</dbReference>
<dbReference type="InterPro" id="IPR011711">
    <property type="entry name" value="GntR_C"/>
</dbReference>
<dbReference type="InterPro" id="IPR000524">
    <property type="entry name" value="Tscrpt_reg_HTH_GntR"/>
</dbReference>
<dbReference type="PANTHER" id="PTHR43537">
    <property type="entry name" value="TRANSCRIPTIONAL REGULATOR, GNTR FAMILY"/>
    <property type="match status" value="1"/>
</dbReference>
<dbReference type="GO" id="GO:0003677">
    <property type="term" value="F:DNA binding"/>
    <property type="evidence" value="ECO:0007669"/>
    <property type="project" value="UniProtKB-KW"/>
</dbReference>
<proteinExistence type="predicted"/>
<feature type="region of interest" description="Disordered" evidence="4">
    <location>
        <begin position="1"/>
        <end position="24"/>
    </location>
</feature>
<dbReference type="SUPFAM" id="SSF48008">
    <property type="entry name" value="GntR ligand-binding domain-like"/>
    <property type="match status" value="1"/>
</dbReference>
<protein>
    <submittedName>
        <fullName evidence="6">GntR family transcriptional regulator</fullName>
    </submittedName>
</protein>
<evidence type="ECO:0000256" key="2">
    <source>
        <dbReference type="ARBA" id="ARBA00023125"/>
    </source>
</evidence>
<dbReference type="PRINTS" id="PR00035">
    <property type="entry name" value="HTHGNTR"/>
</dbReference>
<name>A0A7Y6NK66_9BURK</name>
<evidence type="ECO:0000259" key="5">
    <source>
        <dbReference type="PROSITE" id="PS50949"/>
    </source>
</evidence>
<gene>
    <name evidence="6" type="ORF">HQN59_02860</name>
</gene>
<dbReference type="Pfam" id="PF00392">
    <property type="entry name" value="GntR"/>
    <property type="match status" value="1"/>
</dbReference>
<dbReference type="SMART" id="SM00345">
    <property type="entry name" value="HTH_GNTR"/>
    <property type="match status" value="1"/>
</dbReference>
<dbReference type="InterPro" id="IPR036390">
    <property type="entry name" value="WH_DNA-bd_sf"/>
</dbReference>
<keyword evidence="1" id="KW-0805">Transcription regulation</keyword>
<evidence type="ECO:0000256" key="3">
    <source>
        <dbReference type="ARBA" id="ARBA00023163"/>
    </source>
</evidence>
<evidence type="ECO:0000313" key="7">
    <source>
        <dbReference type="Proteomes" id="UP000529637"/>
    </source>
</evidence>
<evidence type="ECO:0000256" key="4">
    <source>
        <dbReference type="SAM" id="MobiDB-lite"/>
    </source>
</evidence>
<dbReference type="RefSeq" id="WP_176065828.1">
    <property type="nucleotide sequence ID" value="NZ_JABWMJ010000001.1"/>
</dbReference>
<dbReference type="SMART" id="SM00895">
    <property type="entry name" value="FCD"/>
    <property type="match status" value="1"/>
</dbReference>
<accession>A0A7Y6NK66</accession>
<dbReference type="Gene3D" id="1.20.120.530">
    <property type="entry name" value="GntR ligand-binding domain-like"/>
    <property type="match status" value="1"/>
</dbReference>
<dbReference type="EMBL" id="JABWMJ010000001">
    <property type="protein sequence ID" value="NUZ04693.1"/>
    <property type="molecule type" value="Genomic_DNA"/>
</dbReference>
<dbReference type="Proteomes" id="UP000529637">
    <property type="component" value="Unassembled WGS sequence"/>
</dbReference>
<comment type="caution">
    <text evidence="6">The sequence shown here is derived from an EMBL/GenBank/DDBJ whole genome shotgun (WGS) entry which is preliminary data.</text>
</comment>
<dbReference type="Pfam" id="PF07729">
    <property type="entry name" value="FCD"/>
    <property type="match status" value="1"/>
</dbReference>
<dbReference type="CDD" id="cd07377">
    <property type="entry name" value="WHTH_GntR"/>
    <property type="match status" value="1"/>
</dbReference>
<keyword evidence="3" id="KW-0804">Transcription</keyword>
<keyword evidence="2" id="KW-0238">DNA-binding</keyword>
<dbReference type="InterPro" id="IPR036388">
    <property type="entry name" value="WH-like_DNA-bd_sf"/>
</dbReference>
<dbReference type="GO" id="GO:0003700">
    <property type="term" value="F:DNA-binding transcription factor activity"/>
    <property type="evidence" value="ECO:0007669"/>
    <property type="project" value="InterPro"/>
</dbReference>
<dbReference type="SUPFAM" id="SSF46785">
    <property type="entry name" value="Winged helix' DNA-binding domain"/>
    <property type="match status" value="1"/>
</dbReference>
<dbReference type="PROSITE" id="PS50949">
    <property type="entry name" value="HTH_GNTR"/>
    <property type="match status" value="1"/>
</dbReference>
<feature type="domain" description="HTH gntR-type" evidence="5">
    <location>
        <begin position="23"/>
        <end position="90"/>
    </location>
</feature>
<evidence type="ECO:0000256" key="1">
    <source>
        <dbReference type="ARBA" id="ARBA00023015"/>
    </source>
</evidence>
<dbReference type="AlphaFoldDB" id="A0A7Y6NK66"/>